<dbReference type="AlphaFoldDB" id="A0A2N6NKG2"/>
<organism evidence="1 2">
    <name type="scientific">Beauveria bassiana</name>
    <name type="common">White muscardine disease fungus</name>
    <name type="synonym">Tritirachium shiotae</name>
    <dbReference type="NCBI Taxonomy" id="176275"/>
    <lineage>
        <taxon>Eukaryota</taxon>
        <taxon>Fungi</taxon>
        <taxon>Dikarya</taxon>
        <taxon>Ascomycota</taxon>
        <taxon>Pezizomycotina</taxon>
        <taxon>Sordariomycetes</taxon>
        <taxon>Hypocreomycetidae</taxon>
        <taxon>Hypocreales</taxon>
        <taxon>Cordycipitaceae</taxon>
        <taxon>Beauveria</taxon>
    </lineage>
</organism>
<gene>
    <name evidence="1" type="ORF">BM221_005894</name>
</gene>
<protein>
    <submittedName>
        <fullName evidence="1">Uncharacterized protein</fullName>
    </submittedName>
</protein>
<proteinExistence type="predicted"/>
<evidence type="ECO:0000313" key="1">
    <source>
        <dbReference type="EMBL" id="PMB67726.1"/>
    </source>
</evidence>
<name>A0A2N6NKG2_BEABA</name>
<dbReference type="EMBL" id="MRVG01000006">
    <property type="protein sequence ID" value="PMB67726.1"/>
    <property type="molecule type" value="Genomic_DNA"/>
</dbReference>
<evidence type="ECO:0000313" key="2">
    <source>
        <dbReference type="Proteomes" id="UP000235728"/>
    </source>
</evidence>
<accession>A0A2N6NKG2</accession>
<sequence>MASGAASRSPLPAFFKPCPYGSAISKAATGQQFARSVIAYSATAICALNTCNKSFIPVLARMRMLMVLLPDGRKNAK</sequence>
<comment type="caution">
    <text evidence="1">The sequence shown here is derived from an EMBL/GenBank/DDBJ whole genome shotgun (WGS) entry which is preliminary data.</text>
</comment>
<dbReference type="Proteomes" id="UP000235728">
    <property type="component" value="Unassembled WGS sequence"/>
</dbReference>
<reference evidence="1 2" key="1">
    <citation type="journal article" date="2016" name="Appl. Microbiol. Biotechnol.">
        <title>Characterization of T-DNA insertion mutants with decreased virulence in the entomopathogenic fungus Beauveria bassiana JEF-007.</title>
        <authorList>
            <person name="Kim S."/>
            <person name="Lee S.J."/>
            <person name="Nai Y.S."/>
            <person name="Yu J.S."/>
            <person name="Lee M.R."/>
            <person name="Yang Y.T."/>
            <person name="Kim J.S."/>
        </authorList>
    </citation>
    <scope>NUCLEOTIDE SEQUENCE [LARGE SCALE GENOMIC DNA]</scope>
    <source>
        <strain evidence="1 2">JEF-007</strain>
    </source>
</reference>